<evidence type="ECO:0000313" key="1">
    <source>
        <dbReference type="EMBL" id="BAC09720.1"/>
    </source>
</evidence>
<sequence>MAGTALCLKPVNLAIVDKLKEVFLNAIAAVHPELIREVEGSTASGNFNHQLRCALDITLLARAAVTPEAENGMGLRFITPTNRRRHTQCNCFVKAQPTMIAVWGWLWLT</sequence>
<dbReference type="EMBL" id="BA000039">
    <property type="protein sequence ID" value="BAC09720.1"/>
    <property type="molecule type" value="Genomic_DNA"/>
</dbReference>
<dbReference type="KEGG" id="tel:tll2168"/>
<evidence type="ECO:0000313" key="2">
    <source>
        <dbReference type="Proteomes" id="UP000000440"/>
    </source>
</evidence>
<accession>Q8DGZ2</accession>
<protein>
    <submittedName>
        <fullName evidence="1">Tll2168 protein</fullName>
    </submittedName>
</protein>
<reference evidence="1 2" key="1">
    <citation type="journal article" date="2002" name="DNA Res.">
        <title>Complete genome structure of the thermophilic cyanobacterium Thermosynechococcus elongatus BP-1.</title>
        <authorList>
            <person name="Nakamura Y."/>
            <person name="Kaneko T."/>
            <person name="Sato S."/>
            <person name="Ikeuchi M."/>
            <person name="Katoh H."/>
            <person name="Sasamoto S."/>
            <person name="Watanabe A."/>
            <person name="Iriguchi M."/>
            <person name="Kawashima K."/>
            <person name="Kimura T."/>
            <person name="Kishida Y."/>
            <person name="Kiyokawa C."/>
            <person name="Kohara M."/>
            <person name="Matsumoto M."/>
            <person name="Matsuno A."/>
            <person name="Nakazaki N."/>
            <person name="Shimpo S."/>
            <person name="Sugimoto M."/>
            <person name="Takeuchi C."/>
            <person name="Yamada M."/>
            <person name="Tabata S."/>
        </authorList>
    </citation>
    <scope>NUCLEOTIDE SEQUENCE [LARGE SCALE GENOMIC DNA]</scope>
    <source>
        <strain evidence="2">IAM M-273 / NIES-2133 / BP-1</strain>
    </source>
</reference>
<dbReference type="RefSeq" id="WP_011058002.1">
    <property type="nucleotide sequence ID" value="NC_004113.1"/>
</dbReference>
<dbReference type="EnsemblBacteria" id="BAC09720">
    <property type="protein sequence ID" value="BAC09720"/>
    <property type="gene ID" value="BAC09720"/>
</dbReference>
<dbReference type="AlphaFoldDB" id="Q8DGZ2"/>
<name>Q8DGZ2_THEVB</name>
<proteinExistence type="predicted"/>
<dbReference type="Proteomes" id="UP000000440">
    <property type="component" value="Chromosome"/>
</dbReference>
<gene>
    <name evidence="1" type="ordered locus">tll2168</name>
</gene>
<keyword evidence="2" id="KW-1185">Reference proteome</keyword>
<organism evidence="1 2">
    <name type="scientific">Thermosynechococcus vestitus (strain NIES-2133 / IAM M-273 / BP-1)</name>
    <dbReference type="NCBI Taxonomy" id="197221"/>
    <lineage>
        <taxon>Bacteria</taxon>
        <taxon>Bacillati</taxon>
        <taxon>Cyanobacteriota</taxon>
        <taxon>Cyanophyceae</taxon>
        <taxon>Acaryochloridales</taxon>
        <taxon>Thermosynechococcaceae</taxon>
        <taxon>Thermosynechococcus</taxon>
    </lineage>
</organism>